<dbReference type="PROSITE" id="PS00107">
    <property type="entry name" value="PROTEIN_KINASE_ATP"/>
    <property type="match status" value="1"/>
</dbReference>
<comment type="similarity">
    <text evidence="4">Belongs to the protein kinase superfamily.</text>
</comment>
<keyword evidence="4" id="KW-0723">Serine/threonine-protein kinase</keyword>
<dbReference type="EMBL" id="GL996503">
    <property type="protein sequence ID" value="EGW31615.1"/>
    <property type="molecule type" value="Genomic_DNA"/>
</dbReference>
<dbReference type="PANTHER" id="PTHR24347">
    <property type="entry name" value="SERINE/THREONINE-PROTEIN KINASE"/>
    <property type="match status" value="1"/>
</dbReference>
<dbReference type="GO" id="GO:0030447">
    <property type="term" value="P:filamentous growth"/>
    <property type="evidence" value="ECO:0007669"/>
    <property type="project" value="UniProtKB-ARBA"/>
</dbReference>
<dbReference type="Gene3D" id="3.30.200.20">
    <property type="entry name" value="Phosphorylase Kinase, domain 1"/>
    <property type="match status" value="1"/>
</dbReference>
<dbReference type="SUPFAM" id="SSF56112">
    <property type="entry name" value="Protein kinase-like (PK-like)"/>
    <property type="match status" value="1"/>
</dbReference>
<dbReference type="GeneID" id="18874224"/>
<dbReference type="GO" id="GO:0005524">
    <property type="term" value="F:ATP binding"/>
    <property type="evidence" value="ECO:0007669"/>
    <property type="project" value="UniProtKB-UniRule"/>
</dbReference>
<proteinExistence type="inferred from homology"/>
<dbReference type="STRING" id="619300.G3AQR8"/>
<dbReference type="PROSITE" id="PS00108">
    <property type="entry name" value="PROTEIN_KINASE_ST"/>
    <property type="match status" value="1"/>
</dbReference>
<dbReference type="FunFam" id="1.10.510.10:FF:000571">
    <property type="entry name" value="Maternal embryonic leucine zipper kinase"/>
    <property type="match status" value="1"/>
</dbReference>
<dbReference type="AlphaFoldDB" id="G3AQR8"/>
<dbReference type="OrthoDB" id="40902at2759"/>
<evidence type="ECO:0000259" key="5">
    <source>
        <dbReference type="PROSITE" id="PS50011"/>
    </source>
</evidence>
<feature type="binding site" evidence="3">
    <location>
        <position position="48"/>
    </location>
    <ligand>
        <name>ATP</name>
        <dbReference type="ChEBI" id="CHEBI:30616"/>
    </ligand>
</feature>
<reference evidence="6 7" key="1">
    <citation type="journal article" date="2011" name="Proc. Natl. Acad. Sci. U.S.A.">
        <title>Comparative genomics of xylose-fermenting fungi for enhanced biofuel production.</title>
        <authorList>
            <person name="Wohlbach D.J."/>
            <person name="Kuo A."/>
            <person name="Sato T.K."/>
            <person name="Potts K.M."/>
            <person name="Salamov A.A."/>
            <person name="LaButti K.M."/>
            <person name="Sun H."/>
            <person name="Clum A."/>
            <person name="Pangilinan J.L."/>
            <person name="Lindquist E.A."/>
            <person name="Lucas S."/>
            <person name="Lapidus A."/>
            <person name="Jin M."/>
            <person name="Gunawan C."/>
            <person name="Balan V."/>
            <person name="Dale B.E."/>
            <person name="Jeffries T.W."/>
            <person name="Zinkel R."/>
            <person name="Barry K.W."/>
            <person name="Grigoriev I.V."/>
            <person name="Gasch A.P."/>
        </authorList>
    </citation>
    <scope>NUCLEOTIDE SEQUENCE [LARGE SCALE GENOMIC DNA]</scope>
    <source>
        <strain evidence="7">NRRL Y-27907 / 11-Y1</strain>
    </source>
</reference>
<name>G3AQR8_SPAPN</name>
<dbReference type="InterPro" id="IPR017441">
    <property type="entry name" value="Protein_kinase_ATP_BS"/>
</dbReference>
<organism evidence="7">
    <name type="scientific">Spathaspora passalidarum (strain NRRL Y-27907 / 11-Y1)</name>
    <dbReference type="NCBI Taxonomy" id="619300"/>
    <lineage>
        <taxon>Eukaryota</taxon>
        <taxon>Fungi</taxon>
        <taxon>Dikarya</taxon>
        <taxon>Ascomycota</taxon>
        <taxon>Saccharomycotina</taxon>
        <taxon>Pichiomycetes</taxon>
        <taxon>Debaryomycetaceae</taxon>
        <taxon>Spathaspora</taxon>
    </lineage>
</organism>
<protein>
    <recommendedName>
        <fullName evidence="5">Protein kinase domain-containing protein</fullName>
    </recommendedName>
</protein>
<dbReference type="InterPro" id="IPR008271">
    <property type="entry name" value="Ser/Thr_kinase_AS"/>
</dbReference>
<keyword evidence="4" id="KW-0418">Kinase</keyword>
<dbReference type="CDD" id="cd05117">
    <property type="entry name" value="STKc_CAMK"/>
    <property type="match status" value="1"/>
</dbReference>
<dbReference type="PROSITE" id="PS50011">
    <property type="entry name" value="PROTEIN_KINASE_DOM"/>
    <property type="match status" value="1"/>
</dbReference>
<sequence>MKNLFQSNIHDCCKAKYVLCKNEIGNGSYSSVFECKNSITGRHYAAKKYSKKLMLGLESMVRNEFKVLKQVSMTSSNILSLIDYFETDDSIYLVTDLAMGGDLFDKIVHSPHERLNEDDTREITYSLVSAISYLHSNSIIHRDIKAENLLFQTPNSNSILVGDFGLARILPPKEKLFDVSGTLSYMAPEILNRTMGYTDAVDIWAIGVAVYFMLGGYLPFDCDSDKETKHAIKNRLYLFEPREYWTGISSPAKDFIRSCFDMDPQTRPKASSLLQHPFLLSSSLKMSDSVENLLHTSTSPYKDQIRLILEENPNSSSHSSTSRSSCSTLLERARLESFTEGASSLGDMCLSPECVSTFTSPLSSPSVSRTSSFDDLIKMKEKIQVSVANKSARFYL</sequence>
<dbReference type="RefSeq" id="XP_007376393.1">
    <property type="nucleotide sequence ID" value="XM_007376331.1"/>
</dbReference>
<evidence type="ECO:0000256" key="2">
    <source>
        <dbReference type="ARBA" id="ARBA00022840"/>
    </source>
</evidence>
<dbReference type="KEGG" id="spaa:SPAPADRAFT_62225"/>
<gene>
    <name evidence="6" type="ORF">SPAPADRAFT_62225</name>
</gene>
<dbReference type="InParanoid" id="G3AQR8"/>
<dbReference type="Proteomes" id="UP000000709">
    <property type="component" value="Unassembled WGS sequence"/>
</dbReference>
<evidence type="ECO:0000256" key="3">
    <source>
        <dbReference type="PROSITE-ProRule" id="PRU10141"/>
    </source>
</evidence>
<keyword evidence="4" id="KW-0808">Transferase</keyword>
<feature type="domain" description="Protein kinase" evidence="5">
    <location>
        <begin position="18"/>
        <end position="279"/>
    </location>
</feature>
<dbReference type="OMA" id="RPKVQPC"/>
<dbReference type="InterPro" id="IPR011009">
    <property type="entry name" value="Kinase-like_dom_sf"/>
</dbReference>
<evidence type="ECO:0000256" key="1">
    <source>
        <dbReference type="ARBA" id="ARBA00022741"/>
    </source>
</evidence>
<dbReference type="eggNOG" id="KOG0032">
    <property type="taxonomic scope" value="Eukaryota"/>
</dbReference>
<dbReference type="GO" id="GO:0004674">
    <property type="term" value="F:protein serine/threonine kinase activity"/>
    <property type="evidence" value="ECO:0007669"/>
    <property type="project" value="UniProtKB-KW"/>
</dbReference>
<dbReference type="Pfam" id="PF00069">
    <property type="entry name" value="Pkinase"/>
    <property type="match status" value="1"/>
</dbReference>
<evidence type="ECO:0000313" key="7">
    <source>
        <dbReference type="Proteomes" id="UP000000709"/>
    </source>
</evidence>
<evidence type="ECO:0000313" key="6">
    <source>
        <dbReference type="EMBL" id="EGW31615.1"/>
    </source>
</evidence>
<keyword evidence="2 3" id="KW-0067">ATP-binding</keyword>
<dbReference type="InterPro" id="IPR000719">
    <property type="entry name" value="Prot_kinase_dom"/>
</dbReference>
<dbReference type="SMART" id="SM00220">
    <property type="entry name" value="S_TKc"/>
    <property type="match status" value="1"/>
</dbReference>
<dbReference type="HOGENOM" id="CLU_000288_63_0_1"/>
<keyword evidence="1 3" id="KW-0547">Nucleotide-binding</keyword>
<dbReference type="Gene3D" id="1.10.510.10">
    <property type="entry name" value="Transferase(Phosphotransferase) domain 1"/>
    <property type="match status" value="1"/>
</dbReference>
<evidence type="ECO:0000256" key="4">
    <source>
        <dbReference type="RuleBase" id="RU000304"/>
    </source>
</evidence>
<accession>G3AQR8</accession>
<keyword evidence="7" id="KW-1185">Reference proteome</keyword>